<evidence type="ECO:0000256" key="3">
    <source>
        <dbReference type="PIRSR" id="PIRSR604385-2"/>
    </source>
</evidence>
<dbReference type="CDD" id="cd18887">
    <property type="entry name" value="NUDIX_UGPPase_Nudt14"/>
    <property type="match status" value="1"/>
</dbReference>
<comment type="cofactor">
    <cofactor evidence="1 3">
        <name>Mg(2+)</name>
        <dbReference type="ChEBI" id="CHEBI:18420"/>
    </cofactor>
</comment>
<reference evidence="6 7" key="1">
    <citation type="submission" date="2020-05" db="EMBL/GenBank/DDBJ databases">
        <title>Sulfurimonas marisnigri, sp. nov., and Sulfurimonas baltica, sp. nov., manganese oxide reducing chemolithoautotrophs of the class Epsilonproteobacteria isolated from the pelagic redoxclines of the Black and Baltic Seas and emended description of the genus Sulfurimonas.</title>
        <authorList>
            <person name="Henkel J.V."/>
            <person name="Laudan C."/>
            <person name="Werner J."/>
            <person name="Neu T."/>
            <person name="Plewe S."/>
            <person name="Sproer C."/>
            <person name="Bunk B."/>
            <person name="Schulz-Vogt H.N."/>
        </authorList>
    </citation>
    <scope>NUCLEOTIDE SEQUENCE [LARGE SCALE GENOMIC DNA]</scope>
    <source>
        <strain evidence="6 7">GD2</strain>
    </source>
</reference>
<gene>
    <name evidence="6" type="ORF">HUE88_11230</name>
</gene>
<sequence>MHKIDSTEKLKNPRFIKPIMINYSHFGVEKKWEAVLSHDSVAVLLYHTQKNAFVLVKQLRATVLNKNRDNGMMYELCAGIVDKEASNAQIAKEEILEECGYDVPVENLEKISSFYTSVGISGTHQTLYYAACDDSMKVSEGGGLHDEDIEVIYIPVEESREFMFDESYQKTTGVMMSFYWFFDTKKELYIKN</sequence>
<name>A0A7S7LUD0_9BACT</name>
<keyword evidence="3" id="KW-0460">Magnesium</keyword>
<dbReference type="KEGG" id="sbal:HUE88_11230"/>
<evidence type="ECO:0000259" key="5">
    <source>
        <dbReference type="PROSITE" id="PS51462"/>
    </source>
</evidence>
<keyword evidence="3" id="KW-0479">Metal-binding</keyword>
<evidence type="ECO:0000256" key="1">
    <source>
        <dbReference type="ARBA" id="ARBA00001946"/>
    </source>
</evidence>
<feature type="short sequence motif" description="Nudix box" evidence="4">
    <location>
        <begin position="79"/>
        <end position="101"/>
    </location>
</feature>
<dbReference type="GO" id="GO:0008768">
    <property type="term" value="F:UDP-sugar diphosphatase activity"/>
    <property type="evidence" value="ECO:0007669"/>
    <property type="project" value="TreeGrafter"/>
</dbReference>
<dbReference type="AlphaFoldDB" id="A0A7S7LUD0"/>
<evidence type="ECO:0000313" key="6">
    <source>
        <dbReference type="EMBL" id="QOY51669.1"/>
    </source>
</evidence>
<keyword evidence="2 6" id="KW-0378">Hydrolase</keyword>
<dbReference type="RefSeq" id="WP_194369077.1">
    <property type="nucleotide sequence ID" value="NZ_CP054492.1"/>
</dbReference>
<feature type="binding site" evidence="3">
    <location>
        <position position="94"/>
    </location>
    <ligand>
        <name>Mg(2+)</name>
        <dbReference type="ChEBI" id="CHEBI:18420"/>
        <label>1</label>
    </ligand>
</feature>
<evidence type="ECO:0000313" key="7">
    <source>
        <dbReference type="Proteomes" id="UP000593994"/>
    </source>
</evidence>
<dbReference type="InterPro" id="IPR015797">
    <property type="entry name" value="NUDIX_hydrolase-like_dom_sf"/>
</dbReference>
<feature type="binding site" evidence="3">
    <location>
        <position position="98"/>
    </location>
    <ligand>
        <name>Mg(2+)</name>
        <dbReference type="ChEBI" id="CHEBI:18420"/>
        <label>1</label>
    </ligand>
</feature>
<dbReference type="Pfam" id="PF00293">
    <property type="entry name" value="NUDIX"/>
    <property type="match status" value="1"/>
</dbReference>
<dbReference type="NCBIfam" id="TIGR00052">
    <property type="entry name" value="nudix-type nucleoside diphosphatase, YffH/AdpP family"/>
    <property type="match status" value="1"/>
</dbReference>
<feature type="binding site" evidence="3">
    <location>
        <position position="78"/>
    </location>
    <ligand>
        <name>Mg(2+)</name>
        <dbReference type="ChEBI" id="CHEBI:18420"/>
        <label>1</label>
    </ligand>
</feature>
<dbReference type="GO" id="GO:0006753">
    <property type="term" value="P:nucleoside phosphate metabolic process"/>
    <property type="evidence" value="ECO:0007669"/>
    <property type="project" value="TreeGrafter"/>
</dbReference>
<dbReference type="InterPro" id="IPR004385">
    <property type="entry name" value="NDP_pyrophosphatase"/>
</dbReference>
<dbReference type="EMBL" id="CP054492">
    <property type="protein sequence ID" value="QOY51669.1"/>
    <property type="molecule type" value="Genomic_DNA"/>
</dbReference>
<evidence type="ECO:0000256" key="4">
    <source>
        <dbReference type="PIRSR" id="PIRSR604385-3"/>
    </source>
</evidence>
<dbReference type="PROSITE" id="PS51462">
    <property type="entry name" value="NUDIX"/>
    <property type="match status" value="1"/>
</dbReference>
<feature type="binding site" evidence="3">
    <location>
        <position position="147"/>
    </location>
    <ligand>
        <name>Mg(2+)</name>
        <dbReference type="ChEBI" id="CHEBI:18420"/>
        <label>1</label>
    </ligand>
</feature>
<accession>A0A7S7LUD0</accession>
<keyword evidence="7" id="KW-1185">Reference proteome</keyword>
<dbReference type="SUPFAM" id="SSF55811">
    <property type="entry name" value="Nudix"/>
    <property type="match status" value="1"/>
</dbReference>
<evidence type="ECO:0000256" key="2">
    <source>
        <dbReference type="ARBA" id="ARBA00022801"/>
    </source>
</evidence>
<proteinExistence type="predicted"/>
<dbReference type="InterPro" id="IPR000086">
    <property type="entry name" value="NUDIX_hydrolase_dom"/>
</dbReference>
<dbReference type="Proteomes" id="UP000593994">
    <property type="component" value="Chromosome"/>
</dbReference>
<protein>
    <submittedName>
        <fullName evidence="6">NUDIX hydrolase</fullName>
    </submittedName>
</protein>
<dbReference type="GO" id="GO:0019693">
    <property type="term" value="P:ribose phosphate metabolic process"/>
    <property type="evidence" value="ECO:0007669"/>
    <property type="project" value="TreeGrafter"/>
</dbReference>
<dbReference type="Gene3D" id="3.90.79.10">
    <property type="entry name" value="Nucleoside Triphosphate Pyrophosphohydrolase"/>
    <property type="match status" value="1"/>
</dbReference>
<dbReference type="GO" id="GO:0046872">
    <property type="term" value="F:metal ion binding"/>
    <property type="evidence" value="ECO:0007669"/>
    <property type="project" value="UniProtKB-KW"/>
</dbReference>
<feature type="domain" description="Nudix hydrolase" evidence="5">
    <location>
        <begin position="36"/>
        <end position="176"/>
    </location>
</feature>
<dbReference type="PANTHER" id="PTHR11839:SF15">
    <property type="entry name" value="URIDINE DIPHOSPHATE GLUCOSE PYROPHOSPHATASE NUDT14"/>
    <property type="match status" value="1"/>
</dbReference>
<dbReference type="PANTHER" id="PTHR11839">
    <property type="entry name" value="UDP/ADP-SUGAR PYROPHOSPHATASE"/>
    <property type="match status" value="1"/>
</dbReference>
<organism evidence="6 7">
    <name type="scientific">Candidatus Sulfurimonas baltica</name>
    <dbReference type="NCBI Taxonomy" id="2740404"/>
    <lineage>
        <taxon>Bacteria</taxon>
        <taxon>Pseudomonadati</taxon>
        <taxon>Campylobacterota</taxon>
        <taxon>Epsilonproteobacteria</taxon>
        <taxon>Campylobacterales</taxon>
        <taxon>Sulfurimonadaceae</taxon>
        <taxon>Sulfurimonas</taxon>
    </lineage>
</organism>